<dbReference type="RefSeq" id="XP_066651776.1">
    <property type="nucleotide sequence ID" value="XM_066803700.1"/>
</dbReference>
<protein>
    <recommendedName>
        <fullName evidence="4">F-box domain-containing protein</fullName>
    </recommendedName>
</protein>
<organism evidence="2 3">
    <name type="scientific">Phyllosticta citribraziliensis</name>
    <dbReference type="NCBI Taxonomy" id="989973"/>
    <lineage>
        <taxon>Eukaryota</taxon>
        <taxon>Fungi</taxon>
        <taxon>Dikarya</taxon>
        <taxon>Ascomycota</taxon>
        <taxon>Pezizomycotina</taxon>
        <taxon>Dothideomycetes</taxon>
        <taxon>Dothideomycetes incertae sedis</taxon>
        <taxon>Botryosphaeriales</taxon>
        <taxon>Phyllostictaceae</taxon>
        <taxon>Phyllosticta</taxon>
    </lineage>
</organism>
<dbReference type="GeneID" id="92036606"/>
<sequence length="730" mass="82542">MEDESAKNVDTDLAADTNDGVIKLPGIFRLPRELRDIIYGYIIDLDLSRGFWGDYDGLSLSLEDLDGGESRLEMKDIHKALSVVYTCRQLQEEVQHLLFDRCKVDICFKRNSSRPIKDFHPFPFNLLHLCRDLRVTITVRHQRMPGQFRGARNKPIEEPFSIVHDGTSHRKATLVRSAFRSQATPDADRVEDGAQDAQTPRLWSAVVAPSRPPPSTRQVRDYDLQELYPHRLWSDSFPPFENTPCDWRCVQLFRNLSERHRLRRLEVEFVGLGHAREVARFVHWDLRMGPKYRLPLLTRSDYGAHPYIELISGLRKVPRVQFLYEIPYDDDQGTCDYDCLLMENYLRRQVEDTDEARSLVDFAAQGEGDFDDIYPALPQSTATGVEPIRFESVTPLDLRSDELLLFKCPNRRFRLFDDHNILIPPPLRENTYDAPDVLPWIMRGRGYDAGDTDVSEDSDASSSGLGGDDDLGDSEEGSEHPAHSDGWEPPEPEIPEGSGGDALGGLGSEGHVEVLEGHDDQDTAQAPGESGDEESSGILQVFDSPDEEDAPHGSPFSLGLFPVEWFDSPDEEDVQYSSPPSLELFPIEWFDSPDDEVIPHVSPFSLEFFPAEWLDSPDEEDAQHGSPPSLELFPVECFDSPDLPEMYDSDSSSDQESDYEEYIPRYCLEMGRRRAGYSWVFDDLDDPEGGEGPLESAALMEPAKPETESLLAEIGVSPEWLQTSLLPVAL</sequence>
<accession>A0ABR1LA45</accession>
<feature type="compositionally biased region" description="Acidic residues" evidence="1">
    <location>
        <begin position="450"/>
        <end position="459"/>
    </location>
</feature>
<evidence type="ECO:0000313" key="3">
    <source>
        <dbReference type="Proteomes" id="UP001360953"/>
    </source>
</evidence>
<proteinExistence type="predicted"/>
<reference evidence="2 3" key="1">
    <citation type="submission" date="2024-04" db="EMBL/GenBank/DDBJ databases">
        <title>Phyllosticta paracitricarpa is synonymous to the EU quarantine fungus P. citricarpa based on phylogenomic analyses.</title>
        <authorList>
            <consortium name="Lawrence Berkeley National Laboratory"/>
            <person name="Van ingen-buijs V.A."/>
            <person name="Van westerhoven A.C."/>
            <person name="Haridas S."/>
            <person name="Skiadas P."/>
            <person name="Martin F."/>
            <person name="Groenewald J.Z."/>
            <person name="Crous P.W."/>
            <person name="Seidl M.F."/>
        </authorList>
    </citation>
    <scope>NUCLEOTIDE SEQUENCE [LARGE SCALE GENOMIC DNA]</scope>
    <source>
        <strain evidence="2 3">CPC 17464</strain>
    </source>
</reference>
<keyword evidence="3" id="KW-1185">Reference proteome</keyword>
<evidence type="ECO:0000256" key="1">
    <source>
        <dbReference type="SAM" id="MobiDB-lite"/>
    </source>
</evidence>
<feature type="compositionally biased region" description="Basic and acidic residues" evidence="1">
    <location>
        <begin position="477"/>
        <end position="486"/>
    </location>
</feature>
<feature type="region of interest" description="Disordered" evidence="1">
    <location>
        <begin position="616"/>
        <end position="635"/>
    </location>
</feature>
<evidence type="ECO:0000313" key="2">
    <source>
        <dbReference type="EMBL" id="KAK7532108.1"/>
    </source>
</evidence>
<dbReference type="EMBL" id="JBBPEH010000011">
    <property type="protein sequence ID" value="KAK7532108.1"/>
    <property type="molecule type" value="Genomic_DNA"/>
</dbReference>
<name>A0ABR1LA45_9PEZI</name>
<comment type="caution">
    <text evidence="2">The sequence shown here is derived from an EMBL/GenBank/DDBJ whole genome shotgun (WGS) entry which is preliminary data.</text>
</comment>
<gene>
    <name evidence="2" type="ORF">J3D65DRAFT_679937</name>
</gene>
<feature type="compositionally biased region" description="Acidic residues" evidence="1">
    <location>
        <begin position="467"/>
        <end position="476"/>
    </location>
</feature>
<dbReference type="Proteomes" id="UP001360953">
    <property type="component" value="Unassembled WGS sequence"/>
</dbReference>
<feature type="region of interest" description="Disordered" evidence="1">
    <location>
        <begin position="447"/>
        <end position="508"/>
    </location>
</feature>
<evidence type="ECO:0008006" key="4">
    <source>
        <dbReference type="Google" id="ProtNLM"/>
    </source>
</evidence>
<feature type="compositionally biased region" description="Gly residues" evidence="1">
    <location>
        <begin position="497"/>
        <end position="508"/>
    </location>
</feature>